<evidence type="ECO:0000256" key="5">
    <source>
        <dbReference type="ARBA" id="ARBA00022679"/>
    </source>
</evidence>
<comment type="pathway">
    <text evidence="1">Capsule biogenesis; capsule polysaccharide biosynthesis.</text>
</comment>
<sequence length="245" mass="27017">MSFFKKKKSLETNSMYYGVPMVTIDFPDSTDTEQFNTIRTNIKFSNVDSKLKSLMFSSATASEGKSTVTANVAASFSKQDLRTILVDADFRRSTVRSTFNISSTAGATNFLTNNDFDLNKIIYKTSVDNLYVLPSGPTPPNPSELIGSRSMLKLMNTLYKNFDMVIYDAPPILSVTDAQLLASNVDGTILVVRDSFATKDGVKQAVGLLQHVDARILGTILNDVTSTGSNYYGYYGEKEKHSNKI</sequence>
<dbReference type="GO" id="GO:0042802">
    <property type="term" value="F:identical protein binding"/>
    <property type="evidence" value="ECO:0007669"/>
    <property type="project" value="UniProtKB-ARBA"/>
</dbReference>
<dbReference type="PATRIC" id="fig|449659.4.peg.392"/>
<keyword evidence="11" id="KW-0270">Exopolysaccharide synthesis</keyword>
<evidence type="ECO:0000256" key="8">
    <source>
        <dbReference type="ARBA" id="ARBA00022840"/>
    </source>
</evidence>
<evidence type="ECO:0000256" key="3">
    <source>
        <dbReference type="ARBA" id="ARBA00011903"/>
    </source>
</evidence>
<dbReference type="PANTHER" id="PTHR32309">
    <property type="entry name" value="TYROSINE-PROTEIN KINASE"/>
    <property type="match status" value="1"/>
</dbReference>
<keyword evidence="5" id="KW-0808">Transferase</keyword>
<organism evidence="15 16">
    <name type="scientific">Ligilactobacillus pobuzihii</name>
    <dbReference type="NCBI Taxonomy" id="449659"/>
    <lineage>
        <taxon>Bacteria</taxon>
        <taxon>Bacillati</taxon>
        <taxon>Bacillota</taxon>
        <taxon>Bacilli</taxon>
        <taxon>Lactobacillales</taxon>
        <taxon>Lactobacillaceae</taxon>
        <taxon>Ligilactobacillus</taxon>
    </lineage>
</organism>
<dbReference type="PANTHER" id="PTHR32309:SF13">
    <property type="entry name" value="FERRIC ENTEROBACTIN TRANSPORT PROTEIN FEPE"/>
    <property type="match status" value="1"/>
</dbReference>
<evidence type="ECO:0000256" key="12">
    <source>
        <dbReference type="ARBA" id="ARBA00024964"/>
    </source>
</evidence>
<dbReference type="STRING" id="449659.IV66_GL000391"/>
<reference evidence="15 16" key="1">
    <citation type="journal article" date="2015" name="Genome Announc.">
        <title>Expanding the biotechnology potential of lactobacilli through comparative genomics of 213 strains and associated genera.</title>
        <authorList>
            <person name="Sun Z."/>
            <person name="Harris H.M."/>
            <person name="McCann A."/>
            <person name="Guo C."/>
            <person name="Argimon S."/>
            <person name="Zhang W."/>
            <person name="Yang X."/>
            <person name="Jeffery I.B."/>
            <person name="Cooney J.C."/>
            <person name="Kagawa T.F."/>
            <person name="Liu W."/>
            <person name="Song Y."/>
            <person name="Salvetti E."/>
            <person name="Wrobel A."/>
            <person name="Rasinkangas P."/>
            <person name="Parkhill J."/>
            <person name="Rea M.C."/>
            <person name="O'Sullivan O."/>
            <person name="Ritari J."/>
            <person name="Douillard F.P."/>
            <person name="Paul Ross R."/>
            <person name="Yang R."/>
            <person name="Briner A.E."/>
            <person name="Felis G.E."/>
            <person name="de Vos W.M."/>
            <person name="Barrangou R."/>
            <person name="Klaenhammer T.R."/>
            <person name="Caufield P.W."/>
            <person name="Cui Y."/>
            <person name="Zhang H."/>
            <person name="O'Toole P.W."/>
        </authorList>
    </citation>
    <scope>NUCLEOTIDE SEQUENCE [LARGE SCALE GENOMIC DNA]</scope>
    <source>
        <strain evidence="15 16">NBRC 103219</strain>
    </source>
</reference>
<keyword evidence="8" id="KW-0067">ATP-binding</keyword>
<keyword evidence="9" id="KW-0972">Capsule biogenesis/degradation</keyword>
<dbReference type="InterPro" id="IPR025669">
    <property type="entry name" value="AAA_dom"/>
</dbReference>
<comment type="similarity">
    <text evidence="2">Belongs to the CpsD/CapB family.</text>
</comment>
<evidence type="ECO:0000256" key="11">
    <source>
        <dbReference type="ARBA" id="ARBA00023169"/>
    </source>
</evidence>
<dbReference type="SUPFAM" id="SSF52540">
    <property type="entry name" value="P-loop containing nucleoside triphosphate hydrolases"/>
    <property type="match status" value="1"/>
</dbReference>
<comment type="caution">
    <text evidence="15">The sequence shown here is derived from an EMBL/GenBank/DDBJ whole genome shotgun (WGS) entry which is preliminary data.</text>
</comment>
<dbReference type="EMBL" id="JQCN01000010">
    <property type="protein sequence ID" value="KRO01318.1"/>
    <property type="molecule type" value="Genomic_DNA"/>
</dbReference>
<dbReference type="GO" id="GO:0005886">
    <property type="term" value="C:plasma membrane"/>
    <property type="evidence" value="ECO:0007669"/>
    <property type="project" value="TreeGrafter"/>
</dbReference>
<evidence type="ECO:0000256" key="9">
    <source>
        <dbReference type="ARBA" id="ARBA00022903"/>
    </source>
</evidence>
<dbReference type="GO" id="GO:0005524">
    <property type="term" value="F:ATP binding"/>
    <property type="evidence" value="ECO:0007669"/>
    <property type="project" value="UniProtKB-KW"/>
</dbReference>
<proteinExistence type="inferred from homology"/>
<evidence type="ECO:0000256" key="7">
    <source>
        <dbReference type="ARBA" id="ARBA00022777"/>
    </source>
</evidence>
<keyword evidence="10" id="KW-0829">Tyrosine-protein kinase</keyword>
<dbReference type="Pfam" id="PF13614">
    <property type="entry name" value="AAA_31"/>
    <property type="match status" value="1"/>
</dbReference>
<dbReference type="Proteomes" id="UP000051886">
    <property type="component" value="Unassembled WGS sequence"/>
</dbReference>
<dbReference type="InterPro" id="IPR027417">
    <property type="entry name" value="P-loop_NTPase"/>
</dbReference>
<dbReference type="GO" id="GO:0004715">
    <property type="term" value="F:non-membrane spanning protein tyrosine kinase activity"/>
    <property type="evidence" value="ECO:0007669"/>
    <property type="project" value="UniProtKB-EC"/>
</dbReference>
<comment type="catalytic activity">
    <reaction evidence="13">
        <text>L-tyrosyl-[protein] + ATP = O-phospho-L-tyrosyl-[protein] + ADP + H(+)</text>
        <dbReference type="Rhea" id="RHEA:10596"/>
        <dbReference type="Rhea" id="RHEA-COMP:10136"/>
        <dbReference type="Rhea" id="RHEA-COMP:20101"/>
        <dbReference type="ChEBI" id="CHEBI:15378"/>
        <dbReference type="ChEBI" id="CHEBI:30616"/>
        <dbReference type="ChEBI" id="CHEBI:46858"/>
        <dbReference type="ChEBI" id="CHEBI:61978"/>
        <dbReference type="ChEBI" id="CHEBI:456216"/>
        <dbReference type="EC" id="2.7.10.2"/>
    </reaction>
</comment>
<evidence type="ECO:0000313" key="16">
    <source>
        <dbReference type="Proteomes" id="UP000051886"/>
    </source>
</evidence>
<evidence type="ECO:0000256" key="6">
    <source>
        <dbReference type="ARBA" id="ARBA00022741"/>
    </source>
</evidence>
<evidence type="ECO:0000256" key="1">
    <source>
        <dbReference type="ARBA" id="ARBA00005132"/>
    </source>
</evidence>
<evidence type="ECO:0000256" key="2">
    <source>
        <dbReference type="ARBA" id="ARBA00007316"/>
    </source>
</evidence>
<evidence type="ECO:0000313" key="15">
    <source>
        <dbReference type="EMBL" id="KRO01318.1"/>
    </source>
</evidence>
<comment type="function">
    <text evidence="12">Involved in the regulation of capsular polysaccharide biosynthesis. Autophosphorylation of CpsD attenuates its activity and reduces the level of encapsulation. May be part of a complex that directs the coordinated polymerization and export to the cell surface of the capsular polysaccharide.</text>
</comment>
<dbReference type="GO" id="GO:0045227">
    <property type="term" value="P:capsule polysaccharide biosynthetic process"/>
    <property type="evidence" value="ECO:0007669"/>
    <property type="project" value="UniProtKB-UniPathway"/>
</dbReference>
<accession>A0A0R2LID7</accession>
<feature type="domain" description="AAA" evidence="14">
    <location>
        <begin position="64"/>
        <end position="214"/>
    </location>
</feature>
<dbReference type="FunFam" id="3.40.50.300:FF:000527">
    <property type="entry name" value="Tyrosine-protein kinase etk"/>
    <property type="match status" value="1"/>
</dbReference>
<dbReference type="UniPathway" id="UPA00934"/>
<keyword evidence="16" id="KW-1185">Reference proteome</keyword>
<dbReference type="Gene3D" id="3.40.50.300">
    <property type="entry name" value="P-loop containing nucleotide triphosphate hydrolases"/>
    <property type="match status" value="1"/>
</dbReference>
<dbReference type="RefSeq" id="WP_017867128.1">
    <property type="nucleotide sequence ID" value="NZ_BJYB01000027.1"/>
</dbReference>
<dbReference type="InterPro" id="IPR050445">
    <property type="entry name" value="Bact_polysacc_biosynth/exp"/>
</dbReference>
<dbReference type="CDD" id="cd05387">
    <property type="entry name" value="BY-kinase"/>
    <property type="match status" value="1"/>
</dbReference>
<dbReference type="OrthoDB" id="9794577at2"/>
<keyword evidence="7 15" id="KW-0418">Kinase</keyword>
<dbReference type="InterPro" id="IPR005702">
    <property type="entry name" value="Wzc-like_C"/>
</dbReference>
<dbReference type="AlphaFoldDB" id="A0A0R2LID7"/>
<protein>
    <recommendedName>
        <fullName evidence="4">Tyrosine-protein kinase CpsD</fullName>
        <ecNumber evidence="3">2.7.10.2</ecNumber>
    </recommendedName>
</protein>
<dbReference type="NCBIfam" id="TIGR01007">
    <property type="entry name" value="eps_fam"/>
    <property type="match status" value="1"/>
</dbReference>
<dbReference type="EC" id="2.7.10.2" evidence="3"/>
<evidence type="ECO:0000256" key="10">
    <source>
        <dbReference type="ARBA" id="ARBA00023137"/>
    </source>
</evidence>
<keyword evidence="6" id="KW-0547">Nucleotide-binding</keyword>
<name>A0A0R2LID7_9LACO</name>
<evidence type="ECO:0000256" key="13">
    <source>
        <dbReference type="ARBA" id="ARBA00051245"/>
    </source>
</evidence>
<evidence type="ECO:0000259" key="14">
    <source>
        <dbReference type="Pfam" id="PF13614"/>
    </source>
</evidence>
<gene>
    <name evidence="15" type="ORF">IV66_GL000391</name>
</gene>
<evidence type="ECO:0000256" key="4">
    <source>
        <dbReference type="ARBA" id="ARBA00019200"/>
    </source>
</evidence>